<feature type="transmembrane region" description="Helical" evidence="1">
    <location>
        <begin position="88"/>
        <end position="105"/>
    </location>
</feature>
<sequence length="246" mass="26849">MKNIPSDGAIQAARSTPEVKQPKWPASLDPFKLLALFMTLTGIVAWVAGEAYMLGYWGAAHYPRNLSAMSLQSLALLGFYGAYRCWMWGIGAAVLCGALIVLTAIRRKNKAKREPNWLRRMATRIRNWWSENFELDRTSAVPGVLLLGTAFCYYAILISPAVLWIVGSHYQGQSLFETQACQVRAGAAPTSITLADGSTLKGHVIERNDKLIALLTKDAVVMVADGEKGGRIVESTSLASIKCSAK</sequence>
<dbReference type="KEGG" id="rpf:Rpic12D_3431"/>
<dbReference type="EMBL" id="CP001644">
    <property type="protein sequence ID" value="ACS64695.1"/>
    <property type="molecule type" value="Genomic_DNA"/>
</dbReference>
<gene>
    <name evidence="2" type="ordered locus">Rpic12D_3431</name>
</gene>
<feature type="transmembrane region" description="Helical" evidence="1">
    <location>
        <begin position="144"/>
        <end position="166"/>
    </location>
</feature>
<proteinExistence type="predicted"/>
<protein>
    <submittedName>
        <fullName evidence="2">Uncharacterized protein</fullName>
    </submittedName>
</protein>
<keyword evidence="1" id="KW-0812">Transmembrane</keyword>
<reference evidence="2" key="1">
    <citation type="submission" date="2009-06" db="EMBL/GenBank/DDBJ databases">
        <title>Complete sequence chromosome 1 of Ralstonia pickettii 12D.</title>
        <authorList>
            <consortium name="US DOE Joint Genome Institute"/>
            <person name="Lucas S."/>
            <person name="Copeland A."/>
            <person name="Lapidus A."/>
            <person name="Glavina del Rio T."/>
            <person name="Dalin E."/>
            <person name="Tice H."/>
            <person name="Bruce D."/>
            <person name="Goodwin L."/>
            <person name="Pitluck S."/>
            <person name="Sims D."/>
            <person name="Meincke L."/>
            <person name="Brettin T."/>
            <person name="Detter J.C."/>
            <person name="Han C."/>
            <person name="Larimer F."/>
            <person name="Land M."/>
            <person name="Hauser L."/>
            <person name="Kyrpides N."/>
            <person name="Ovchinnikova G."/>
            <person name="Marsh T."/>
            <person name="Richardson P."/>
        </authorList>
    </citation>
    <scope>NUCLEOTIDE SEQUENCE [LARGE SCALE GENOMIC DNA]</scope>
    <source>
        <strain evidence="2">12D</strain>
    </source>
</reference>
<feature type="transmembrane region" description="Helical" evidence="1">
    <location>
        <begin position="33"/>
        <end position="54"/>
    </location>
</feature>
<keyword evidence="1" id="KW-1133">Transmembrane helix</keyword>
<evidence type="ECO:0000313" key="2">
    <source>
        <dbReference type="EMBL" id="ACS64695.1"/>
    </source>
</evidence>
<organism evidence="2">
    <name type="scientific">Ralstonia pickettii (strain 12D)</name>
    <dbReference type="NCBI Taxonomy" id="428406"/>
    <lineage>
        <taxon>Bacteria</taxon>
        <taxon>Pseudomonadati</taxon>
        <taxon>Pseudomonadota</taxon>
        <taxon>Betaproteobacteria</taxon>
        <taxon>Burkholderiales</taxon>
        <taxon>Burkholderiaceae</taxon>
        <taxon>Ralstonia</taxon>
    </lineage>
</organism>
<keyword evidence="1" id="KW-0472">Membrane</keyword>
<dbReference type="STRING" id="428406.Rpic12D_3431"/>
<dbReference type="HOGENOM" id="CLU_1128339_0_0_4"/>
<evidence type="ECO:0000256" key="1">
    <source>
        <dbReference type="SAM" id="Phobius"/>
    </source>
</evidence>
<dbReference type="AlphaFoldDB" id="C6BIM2"/>
<accession>C6BIM2</accession>
<name>C6BIM2_RALP1</name>